<proteinExistence type="predicted"/>
<keyword evidence="1" id="KW-0285">Flavoprotein</keyword>
<dbReference type="OrthoDB" id="2349068at2759"/>
<dbReference type="SUPFAM" id="SSF51412">
    <property type="entry name" value="Inosine monophosphate dehydrogenase (IMPDH)"/>
    <property type="match status" value="1"/>
</dbReference>
<evidence type="ECO:0000313" key="4">
    <source>
        <dbReference type="EMBL" id="SPO34948.1"/>
    </source>
</evidence>
<dbReference type="InterPro" id="IPR004136">
    <property type="entry name" value="NMO"/>
</dbReference>
<dbReference type="CDD" id="cd04730">
    <property type="entry name" value="NPD_like"/>
    <property type="match status" value="1"/>
</dbReference>
<dbReference type="Proteomes" id="UP000323386">
    <property type="component" value="Unassembled WGS sequence"/>
</dbReference>
<name>A0A5C3ERU2_9BASI</name>
<keyword evidence="5" id="KW-1185">Reference proteome</keyword>
<keyword evidence="2" id="KW-0288">FMN</keyword>
<dbReference type="EMBL" id="OOIP01000001">
    <property type="protein sequence ID" value="SPO34948.1"/>
    <property type="molecule type" value="Genomic_DNA"/>
</dbReference>
<evidence type="ECO:0000313" key="5">
    <source>
        <dbReference type="Proteomes" id="UP000323386"/>
    </source>
</evidence>
<reference evidence="4 5" key="1">
    <citation type="submission" date="2018-03" db="EMBL/GenBank/DDBJ databases">
        <authorList>
            <person name="Guldener U."/>
        </authorList>
    </citation>
    <scope>NUCLEOTIDE SEQUENCE [LARGE SCALE GENOMIC DNA]</scope>
    <source>
        <strain evidence="4 5">DAOM196992</strain>
    </source>
</reference>
<dbReference type="AlphaFoldDB" id="A0A5C3ERU2"/>
<accession>A0A5C3ERU2</accession>
<evidence type="ECO:0000256" key="1">
    <source>
        <dbReference type="ARBA" id="ARBA00022630"/>
    </source>
</evidence>
<evidence type="ECO:0000256" key="2">
    <source>
        <dbReference type="ARBA" id="ARBA00022643"/>
    </source>
</evidence>
<dbReference type="PANTHER" id="PTHR32332:SF31">
    <property type="entry name" value="2-NITROPROPANE DIOXYGENASE FAMILY, PUTATIVE (AFU_ORTHOLOGUE AFUA_2G09850)-RELATED"/>
    <property type="match status" value="1"/>
</dbReference>
<dbReference type="InterPro" id="IPR013785">
    <property type="entry name" value="Aldolase_TIM"/>
</dbReference>
<gene>
    <name evidence="4" type="ORF">PSFLO_00419</name>
</gene>
<dbReference type="Pfam" id="PF03060">
    <property type="entry name" value="NMO"/>
    <property type="match status" value="2"/>
</dbReference>
<evidence type="ECO:0000256" key="3">
    <source>
        <dbReference type="ARBA" id="ARBA00023002"/>
    </source>
</evidence>
<keyword evidence="3" id="KW-0560">Oxidoreductase</keyword>
<protein>
    <recommendedName>
        <fullName evidence="6">Nitronate monooxygenase domain-containing protein</fullName>
    </recommendedName>
</protein>
<evidence type="ECO:0008006" key="6">
    <source>
        <dbReference type="Google" id="ProtNLM"/>
    </source>
</evidence>
<dbReference type="PANTHER" id="PTHR32332">
    <property type="entry name" value="2-NITROPROPANE DIOXYGENASE"/>
    <property type="match status" value="1"/>
</dbReference>
<dbReference type="Gene3D" id="3.20.20.70">
    <property type="entry name" value="Aldolase class I"/>
    <property type="match status" value="1"/>
</dbReference>
<sequence length="400" mass="42775">MVPRITTPLTRLLPSTTTPVVLGAMANASGGDLAGAVSRAGGFGFIGAGYYSPETLRDEVDKAYRQIGVVNRESLAQKRERANLGIGILTWRLTELDQGSKPPLEGQDPMPSASSSKAMALVDEMLRARPKAVWLSFGDEQELVGWTRRIRRRDRELNPDLDVKGDQSLLLFVMVGREAELACAVEGCGADVLIAQGNEAGGHGHSESPPLSAIIAAVQEKLPSLKPTNAAGTMPPLLGAGGLSGGRSLASLLAQGCAGGVYGTRFLLTPEAQYSDLQKELLARSKSDDTKRTRAFDDARGTLGWPAGVDGRGINNLTVADYEKDMEMEKEQSDRAKEGVARRMERYKQAASEADVERLVIWSGTGVGGMDRIMPAAEVVDEITRDAVEAIQQAHSYVVA</sequence>
<organism evidence="4 5">
    <name type="scientific">Pseudozyma flocculosa</name>
    <dbReference type="NCBI Taxonomy" id="84751"/>
    <lineage>
        <taxon>Eukaryota</taxon>
        <taxon>Fungi</taxon>
        <taxon>Dikarya</taxon>
        <taxon>Basidiomycota</taxon>
        <taxon>Ustilaginomycotina</taxon>
        <taxon>Ustilaginomycetes</taxon>
        <taxon>Ustilaginales</taxon>
        <taxon>Ustilaginaceae</taxon>
        <taxon>Pseudozyma</taxon>
    </lineage>
</organism>
<dbReference type="GO" id="GO:0018580">
    <property type="term" value="F:nitronate monooxygenase activity"/>
    <property type="evidence" value="ECO:0007669"/>
    <property type="project" value="InterPro"/>
</dbReference>